<dbReference type="STRING" id="588602.SAMN04487991_0481"/>
<dbReference type="RefSeq" id="WP_177213001.1">
    <property type="nucleotide sequence ID" value="NZ_FORH01000001.1"/>
</dbReference>
<evidence type="ECO:0000313" key="2">
    <source>
        <dbReference type="EMBL" id="SFI64280.1"/>
    </source>
</evidence>
<organism evidence="2 3">
    <name type="scientific">Celeribacter neptunius</name>
    <dbReference type="NCBI Taxonomy" id="588602"/>
    <lineage>
        <taxon>Bacteria</taxon>
        <taxon>Pseudomonadati</taxon>
        <taxon>Pseudomonadota</taxon>
        <taxon>Alphaproteobacteria</taxon>
        <taxon>Rhodobacterales</taxon>
        <taxon>Roseobacteraceae</taxon>
        <taxon>Celeribacter</taxon>
    </lineage>
</organism>
<evidence type="ECO:0000256" key="1">
    <source>
        <dbReference type="SAM" id="Phobius"/>
    </source>
</evidence>
<accession>A0A1I3JW23</accession>
<evidence type="ECO:0000313" key="3">
    <source>
        <dbReference type="Proteomes" id="UP000199630"/>
    </source>
</evidence>
<sequence length="58" mass="6726">MARQSPPEHDAQRVRTSTFARFIDGLFWFRIGGLVALLLVLITNDPLRHAVMRMLFSR</sequence>
<keyword evidence="1" id="KW-0812">Transmembrane</keyword>
<keyword evidence="1" id="KW-1133">Transmembrane helix</keyword>
<dbReference type="EMBL" id="FORH01000001">
    <property type="protein sequence ID" value="SFI64280.1"/>
    <property type="molecule type" value="Genomic_DNA"/>
</dbReference>
<proteinExistence type="predicted"/>
<name>A0A1I3JW23_9RHOB</name>
<protein>
    <submittedName>
        <fullName evidence="2">Uncharacterized protein</fullName>
    </submittedName>
</protein>
<reference evidence="3" key="1">
    <citation type="submission" date="2016-10" db="EMBL/GenBank/DDBJ databases">
        <authorList>
            <person name="Varghese N."/>
            <person name="Submissions S."/>
        </authorList>
    </citation>
    <scope>NUCLEOTIDE SEQUENCE [LARGE SCALE GENOMIC DNA]</scope>
    <source>
        <strain evidence="3">DSM 26471</strain>
    </source>
</reference>
<keyword evidence="1" id="KW-0472">Membrane</keyword>
<dbReference type="AlphaFoldDB" id="A0A1I3JW23"/>
<gene>
    <name evidence="2" type="ORF">SAMN04487991_0481</name>
</gene>
<dbReference type="Proteomes" id="UP000199630">
    <property type="component" value="Unassembled WGS sequence"/>
</dbReference>
<feature type="transmembrane region" description="Helical" evidence="1">
    <location>
        <begin position="27"/>
        <end position="44"/>
    </location>
</feature>
<keyword evidence="3" id="KW-1185">Reference proteome</keyword>